<proteinExistence type="predicted"/>
<evidence type="ECO:0000313" key="2">
    <source>
        <dbReference type="Proteomes" id="UP000887540"/>
    </source>
</evidence>
<evidence type="ECO:0000313" key="3">
    <source>
        <dbReference type="WBParaSite" id="ACRNAN_scaffold4047.g13783.t1"/>
    </source>
</evidence>
<reference evidence="3" key="1">
    <citation type="submission" date="2022-11" db="UniProtKB">
        <authorList>
            <consortium name="WormBaseParasite"/>
        </authorList>
    </citation>
    <scope>IDENTIFICATION</scope>
</reference>
<dbReference type="AlphaFoldDB" id="A0A914DWK0"/>
<organism evidence="2 3">
    <name type="scientific">Acrobeloides nanus</name>
    <dbReference type="NCBI Taxonomy" id="290746"/>
    <lineage>
        <taxon>Eukaryota</taxon>
        <taxon>Metazoa</taxon>
        <taxon>Ecdysozoa</taxon>
        <taxon>Nematoda</taxon>
        <taxon>Chromadorea</taxon>
        <taxon>Rhabditida</taxon>
        <taxon>Tylenchina</taxon>
        <taxon>Cephalobomorpha</taxon>
        <taxon>Cephaloboidea</taxon>
        <taxon>Cephalobidae</taxon>
        <taxon>Acrobeloides</taxon>
    </lineage>
</organism>
<dbReference type="WBParaSite" id="ACRNAN_scaffold4047.g13783.t1">
    <property type="protein sequence ID" value="ACRNAN_scaffold4047.g13783.t1"/>
    <property type="gene ID" value="ACRNAN_scaffold4047.g13783"/>
</dbReference>
<evidence type="ECO:0000256" key="1">
    <source>
        <dbReference type="SAM" id="MobiDB-lite"/>
    </source>
</evidence>
<accession>A0A914DWK0</accession>
<feature type="compositionally biased region" description="Basic and acidic residues" evidence="1">
    <location>
        <begin position="13"/>
        <end position="56"/>
    </location>
</feature>
<dbReference type="Proteomes" id="UP000887540">
    <property type="component" value="Unplaced"/>
</dbReference>
<name>A0A914DWK0_9BILA</name>
<sequence>MDRPQSEEDFQDAESRDFNREERQTKDASERHPSKDYDYFEVKADELKDPHGDGKPPEFITNQGKAHGHDQHEGSVCQKPVSEEDK</sequence>
<feature type="region of interest" description="Disordered" evidence="1">
    <location>
        <begin position="1"/>
        <end position="86"/>
    </location>
</feature>
<protein>
    <submittedName>
        <fullName evidence="3">Uncharacterized protein</fullName>
    </submittedName>
</protein>
<keyword evidence="2" id="KW-1185">Reference proteome</keyword>